<evidence type="ECO:0000313" key="1">
    <source>
        <dbReference type="EMBL" id="KAG9232900.1"/>
    </source>
</evidence>
<accession>A0A9P7YFZ0</accession>
<dbReference type="OrthoDB" id="3582307at2759"/>
<dbReference type="AlphaFoldDB" id="A0A9P7YFZ0"/>
<proteinExistence type="predicted"/>
<gene>
    <name evidence="1" type="ORF">BJ875DRAFT_379762</name>
</gene>
<comment type="caution">
    <text evidence="1">The sequence shown here is derived from an EMBL/GenBank/DDBJ whole genome shotgun (WGS) entry which is preliminary data.</text>
</comment>
<organism evidence="1 2">
    <name type="scientific">Amylocarpus encephaloides</name>
    <dbReference type="NCBI Taxonomy" id="45428"/>
    <lineage>
        <taxon>Eukaryota</taxon>
        <taxon>Fungi</taxon>
        <taxon>Dikarya</taxon>
        <taxon>Ascomycota</taxon>
        <taxon>Pezizomycotina</taxon>
        <taxon>Leotiomycetes</taxon>
        <taxon>Helotiales</taxon>
        <taxon>Helotiales incertae sedis</taxon>
        <taxon>Amylocarpus</taxon>
    </lineage>
</organism>
<sequence>MNPLLRLWFRMLDLPRFPNPTWHRQRLIEELKEVEEAPTQIYKLSESSDIQFNIYRAEYEGLPIQEMPRFTLPFPSPVVHAYMLAKFTSRWTFYRTAAYFANAPHSVHEVINPSKDEKLNQVASRHGMNSEGFRKVTHNILRFCVLFP</sequence>
<keyword evidence="2" id="KW-1185">Reference proteome</keyword>
<reference evidence="1" key="1">
    <citation type="journal article" date="2021" name="IMA Fungus">
        <title>Genomic characterization of three marine fungi, including Emericellopsis atlantica sp. nov. with signatures of a generalist lifestyle and marine biomass degradation.</title>
        <authorList>
            <person name="Hagestad O.C."/>
            <person name="Hou L."/>
            <person name="Andersen J.H."/>
            <person name="Hansen E.H."/>
            <person name="Altermark B."/>
            <person name="Li C."/>
            <person name="Kuhnert E."/>
            <person name="Cox R.J."/>
            <person name="Crous P.W."/>
            <person name="Spatafora J.W."/>
            <person name="Lail K."/>
            <person name="Amirebrahimi M."/>
            <person name="Lipzen A."/>
            <person name="Pangilinan J."/>
            <person name="Andreopoulos W."/>
            <person name="Hayes R.D."/>
            <person name="Ng V."/>
            <person name="Grigoriev I.V."/>
            <person name="Jackson S.A."/>
            <person name="Sutton T.D.S."/>
            <person name="Dobson A.D.W."/>
            <person name="Rama T."/>
        </authorList>
    </citation>
    <scope>NUCLEOTIDE SEQUENCE</scope>
    <source>
        <strain evidence="1">TRa018bII</strain>
    </source>
</reference>
<dbReference type="Proteomes" id="UP000824998">
    <property type="component" value="Unassembled WGS sequence"/>
</dbReference>
<name>A0A9P7YFZ0_9HELO</name>
<protein>
    <submittedName>
        <fullName evidence="1">Uncharacterized protein</fullName>
    </submittedName>
</protein>
<dbReference type="EMBL" id="MU251525">
    <property type="protein sequence ID" value="KAG9232900.1"/>
    <property type="molecule type" value="Genomic_DNA"/>
</dbReference>
<evidence type="ECO:0000313" key="2">
    <source>
        <dbReference type="Proteomes" id="UP000824998"/>
    </source>
</evidence>